<dbReference type="Proteomes" id="UP000244929">
    <property type="component" value="Chromosome"/>
</dbReference>
<dbReference type="PANTHER" id="PTHR37310:SF1">
    <property type="entry name" value="CYTOPLASMIC PROTEIN"/>
    <property type="match status" value="1"/>
</dbReference>
<organism evidence="2 3">
    <name type="scientific">Flavobacterium album</name>
    <dbReference type="NCBI Taxonomy" id="2175091"/>
    <lineage>
        <taxon>Bacteria</taxon>
        <taxon>Pseudomonadati</taxon>
        <taxon>Bacteroidota</taxon>
        <taxon>Flavobacteriia</taxon>
        <taxon>Flavobacteriales</taxon>
        <taxon>Flavobacteriaceae</taxon>
        <taxon>Flavobacterium</taxon>
    </lineage>
</organism>
<evidence type="ECO:0000313" key="2">
    <source>
        <dbReference type="EMBL" id="AWH85747.1"/>
    </source>
</evidence>
<reference evidence="2 3" key="1">
    <citation type="submission" date="2018-04" db="EMBL/GenBank/DDBJ databases">
        <title>Genome sequencing of Flavobacterium sp. HYN0059.</title>
        <authorList>
            <person name="Yi H."/>
            <person name="Baek C."/>
        </authorList>
    </citation>
    <scope>NUCLEOTIDE SEQUENCE [LARGE SCALE GENOMIC DNA]</scope>
    <source>
        <strain evidence="2 3">HYN0059</strain>
    </source>
</reference>
<dbReference type="InterPro" id="IPR005560">
    <property type="entry name" value="Csp_YhjQ"/>
</dbReference>
<keyword evidence="3" id="KW-1185">Reference proteome</keyword>
<dbReference type="KEGG" id="falb:HYN59_11785"/>
<dbReference type="AlphaFoldDB" id="A0A2S1QZA7"/>
<dbReference type="InterPro" id="IPR017896">
    <property type="entry name" value="4Fe4S_Fe-S-bd"/>
</dbReference>
<dbReference type="PANTHER" id="PTHR37310">
    <property type="entry name" value="CYTOPLASMIC PROTEIN-RELATED"/>
    <property type="match status" value="1"/>
</dbReference>
<sequence>MKNSAMIEACLACFAACEMCATECIKMISADHLRCIALCRDCAEICALCIKLEQRDSEFSHDVMQLCVESCTACAAECEKFAAHHDHCRECAEVCRKCASECQAA</sequence>
<evidence type="ECO:0000259" key="1">
    <source>
        <dbReference type="PROSITE" id="PS51379"/>
    </source>
</evidence>
<accession>A0A2S1QZA7</accession>
<gene>
    <name evidence="2" type="ORF">HYN59_11785</name>
</gene>
<dbReference type="Pfam" id="PF03860">
    <property type="entry name" value="Csp"/>
    <property type="match status" value="1"/>
</dbReference>
<dbReference type="RefSeq" id="WP_108778449.1">
    <property type="nucleotide sequence ID" value="NZ_CP029186.1"/>
</dbReference>
<name>A0A2S1QZA7_9FLAO</name>
<dbReference type="PROSITE" id="PS51379">
    <property type="entry name" value="4FE4S_FER_2"/>
    <property type="match status" value="1"/>
</dbReference>
<dbReference type="CDD" id="cd08026">
    <property type="entry name" value="DUF326"/>
    <property type="match status" value="1"/>
</dbReference>
<feature type="domain" description="4Fe-4S ferredoxin-type" evidence="1">
    <location>
        <begin position="26"/>
        <end position="55"/>
    </location>
</feature>
<proteinExistence type="predicted"/>
<dbReference type="OrthoDB" id="5396211at2"/>
<protein>
    <submittedName>
        <fullName evidence="2">Four-helix bundle copper-binding protein</fullName>
    </submittedName>
</protein>
<dbReference type="InterPro" id="IPR044543">
    <property type="entry name" value="YHJQ-like"/>
</dbReference>
<evidence type="ECO:0000313" key="3">
    <source>
        <dbReference type="Proteomes" id="UP000244929"/>
    </source>
</evidence>
<dbReference type="EMBL" id="CP029186">
    <property type="protein sequence ID" value="AWH85747.1"/>
    <property type="molecule type" value="Genomic_DNA"/>
</dbReference>
<dbReference type="Gene3D" id="1.20.1270.360">
    <property type="match status" value="1"/>
</dbReference>